<name>F4WSL5_ACREC</name>
<dbReference type="Proteomes" id="UP000007755">
    <property type="component" value="Unassembled WGS sequence"/>
</dbReference>
<evidence type="ECO:0000313" key="1">
    <source>
        <dbReference type="EMBL" id="EGI62830.1"/>
    </source>
</evidence>
<dbReference type="InParanoid" id="F4WSL5"/>
<sequence length="379" mass="43350">MSAAFIGGRGSVTLYLCCHPVCQKERRCYQHTRESEKERKERDKESRHRQGARLGLVCKHCRWRIPIATHAARTTMHYSFDTCIPKLAVVKPSNRIVKKAMERFLLLDLLHLAIGKSDLDMNELVKVASTVKNESNRQSAFNLKYNNQGIEYSSIIAATLECSMLSGNYSNEQFITIIAFRVFRRKTLEKHNAKANQVIRIATIVWVVTDSKRSAGIRTTVKPSYMYQQIETNDVADSIAAFQSYMKLECHPCIIGIWSVLDNTGRQSQRGFIKLINGTYKGGHIYLAVVGENITAERDVRMEGNGGGKAQPSSFRQIFFSTLPPSFYRVFCVKGLLTARFVAELTKDELYWKRERTKRVIPYGHEQITYFFVSNNNSF</sequence>
<protein>
    <submittedName>
        <fullName evidence="1">Uncharacterized protein</fullName>
    </submittedName>
</protein>
<gene>
    <name evidence="1" type="ORF">G5I_08825</name>
</gene>
<proteinExistence type="predicted"/>
<dbReference type="AlphaFoldDB" id="F4WSL5"/>
<evidence type="ECO:0000313" key="2">
    <source>
        <dbReference type="Proteomes" id="UP000007755"/>
    </source>
</evidence>
<accession>F4WSL5</accession>
<reference evidence="1" key="1">
    <citation type="submission" date="2011-02" db="EMBL/GenBank/DDBJ databases">
        <title>The genome of the leaf-cutting ant Acromyrmex echinatior suggests key adaptations to social evolution and fungus farming.</title>
        <authorList>
            <person name="Nygaard S."/>
            <person name="Zhang G."/>
        </authorList>
    </citation>
    <scope>NUCLEOTIDE SEQUENCE</scope>
</reference>
<organism evidence="2">
    <name type="scientific">Acromyrmex echinatior</name>
    <name type="common">Panamanian leafcutter ant</name>
    <name type="synonym">Acromyrmex octospinosus echinatior</name>
    <dbReference type="NCBI Taxonomy" id="103372"/>
    <lineage>
        <taxon>Eukaryota</taxon>
        <taxon>Metazoa</taxon>
        <taxon>Ecdysozoa</taxon>
        <taxon>Arthropoda</taxon>
        <taxon>Hexapoda</taxon>
        <taxon>Insecta</taxon>
        <taxon>Pterygota</taxon>
        <taxon>Neoptera</taxon>
        <taxon>Endopterygota</taxon>
        <taxon>Hymenoptera</taxon>
        <taxon>Apocrita</taxon>
        <taxon>Aculeata</taxon>
        <taxon>Formicoidea</taxon>
        <taxon>Formicidae</taxon>
        <taxon>Myrmicinae</taxon>
        <taxon>Acromyrmex</taxon>
    </lineage>
</organism>
<dbReference type="EMBL" id="GL888322">
    <property type="protein sequence ID" value="EGI62830.1"/>
    <property type="molecule type" value="Genomic_DNA"/>
</dbReference>
<keyword evidence="2" id="KW-1185">Reference proteome</keyword>